<feature type="chain" id="PRO_5042700753" evidence="3">
    <location>
        <begin position="20"/>
        <end position="301"/>
    </location>
</feature>
<reference evidence="5" key="1">
    <citation type="journal article" date="2018" name="BMC Genomics">
        <title>Comparative genomics of the wheat fungal pathogen Pyrenophora tritici-repentis reveals chromosomal variations and genome plasticity.</title>
        <authorList>
            <person name="Moolhuijzen P."/>
            <person name="See P.T."/>
            <person name="Hane J.K."/>
            <person name="Shi G."/>
            <person name="Liu Z."/>
            <person name="Oliver R.P."/>
            <person name="Moffat C.S."/>
        </authorList>
    </citation>
    <scope>NUCLEOTIDE SEQUENCE [LARGE SCALE GENOMIC DNA]</scope>
    <source>
        <strain evidence="5">M4</strain>
    </source>
</reference>
<evidence type="ECO:0000256" key="2">
    <source>
        <dbReference type="ARBA" id="ARBA00022801"/>
    </source>
</evidence>
<accession>A0A2W1CND4</accession>
<dbReference type="Gene3D" id="3.40.50.850">
    <property type="entry name" value="Isochorismatase-like"/>
    <property type="match status" value="1"/>
</dbReference>
<dbReference type="SUPFAM" id="SSF52499">
    <property type="entry name" value="Isochorismatase-like hydrolases"/>
    <property type="match status" value="1"/>
</dbReference>
<dbReference type="InterPro" id="IPR050272">
    <property type="entry name" value="Isochorismatase-like_hydrls"/>
</dbReference>
<reference evidence="6" key="3">
    <citation type="journal article" date="2022" name="bioRxiv">
        <title>A global pangenome for the wheat fungal pathogen Pyrenophora tritici-repentis and prediction of effector protein structural homology.</title>
        <authorList>
            <person name="Moolhuijzen P."/>
            <person name="See P.T."/>
            <person name="Shi G."/>
            <person name="Powell H.R."/>
            <person name="Cockram J."/>
            <person name="Jorgensen L.N."/>
            <person name="Benslimane H."/>
            <person name="Strelkov S.E."/>
            <person name="Turner J."/>
            <person name="Liu Z."/>
            <person name="Moffat C.S."/>
        </authorList>
    </citation>
    <scope>NUCLEOTIDE SEQUENCE</scope>
    <source>
        <strain evidence="6">86-124</strain>
    </source>
</reference>
<dbReference type="GO" id="GO:0016787">
    <property type="term" value="F:hydrolase activity"/>
    <property type="evidence" value="ECO:0007669"/>
    <property type="project" value="UniProtKB-KW"/>
</dbReference>
<dbReference type="AlphaFoldDB" id="A0A2W1CND4"/>
<evidence type="ECO:0000313" key="6">
    <source>
        <dbReference type="EMBL" id="KAI1518357.1"/>
    </source>
</evidence>
<dbReference type="Pfam" id="PF00857">
    <property type="entry name" value="Isochorismatase"/>
    <property type="match status" value="1"/>
</dbReference>
<evidence type="ECO:0000259" key="4">
    <source>
        <dbReference type="Pfam" id="PF00857"/>
    </source>
</evidence>
<dbReference type="EMBL" id="NQIK02000002">
    <property type="protein sequence ID" value="KAF7574263.1"/>
    <property type="molecule type" value="Genomic_DNA"/>
</dbReference>
<dbReference type="EMBL" id="NRDI02000002">
    <property type="protein sequence ID" value="KAI1518357.1"/>
    <property type="molecule type" value="Genomic_DNA"/>
</dbReference>
<comment type="similarity">
    <text evidence="1">Belongs to the isochorismatase family.</text>
</comment>
<dbReference type="OrthoDB" id="167809at2759"/>
<organism evidence="6 7">
    <name type="scientific">Pyrenophora tritici-repentis</name>
    <dbReference type="NCBI Taxonomy" id="45151"/>
    <lineage>
        <taxon>Eukaryota</taxon>
        <taxon>Fungi</taxon>
        <taxon>Dikarya</taxon>
        <taxon>Ascomycota</taxon>
        <taxon>Pezizomycotina</taxon>
        <taxon>Dothideomycetes</taxon>
        <taxon>Pleosporomycetidae</taxon>
        <taxon>Pleosporales</taxon>
        <taxon>Pleosporineae</taxon>
        <taxon>Pleosporaceae</taxon>
        <taxon>Pyrenophora</taxon>
    </lineage>
</organism>
<dbReference type="Proteomes" id="UP000249757">
    <property type="component" value="Unassembled WGS sequence"/>
</dbReference>
<dbReference type="InterPro" id="IPR000868">
    <property type="entry name" value="Isochorismatase-like_dom"/>
</dbReference>
<reference evidence="7" key="4">
    <citation type="journal article" date="2022" name="Microb. Genom.">
        <title>A global pangenome for the wheat fungal pathogen Pyrenophora tritici-repentis and prediction of effector protein structural homology.</title>
        <authorList>
            <person name="Moolhuijzen P.M."/>
            <person name="See P.T."/>
            <person name="Shi G."/>
            <person name="Powell H.R."/>
            <person name="Cockram J."/>
            <person name="Jorgensen L.N."/>
            <person name="Benslimane H."/>
            <person name="Strelkov S.E."/>
            <person name="Turner J."/>
            <person name="Liu Z."/>
            <person name="Moffat C.S."/>
        </authorList>
    </citation>
    <scope>NUCLEOTIDE SEQUENCE [LARGE SCALE GENOMIC DNA]</scope>
</reference>
<proteinExistence type="inferred from homology"/>
<dbReference type="PANTHER" id="PTHR43540:SF9">
    <property type="entry name" value="FAMILY HYDROLASE, PUTATIVE (AFU_ORTHOLOGUE AFUA_2G08700)-RELATED"/>
    <property type="match status" value="1"/>
</dbReference>
<dbReference type="InterPro" id="IPR036380">
    <property type="entry name" value="Isochorismatase-like_sf"/>
</dbReference>
<gene>
    <name evidence="6" type="ORF">Ptr86124_001485</name>
    <name evidence="5" type="ORF">PtrM4_058860</name>
</gene>
<evidence type="ECO:0000313" key="5">
    <source>
        <dbReference type="EMBL" id="KAF7574263.1"/>
    </source>
</evidence>
<keyword evidence="3" id="KW-0732">Signal</keyword>
<keyword evidence="7" id="KW-1185">Reference proteome</keyword>
<reference evidence="6" key="2">
    <citation type="submission" date="2021-05" db="EMBL/GenBank/DDBJ databases">
        <authorList>
            <person name="Moolhuijzen P.M."/>
            <person name="Moffat C.S."/>
        </authorList>
    </citation>
    <scope>NUCLEOTIDE SEQUENCE</scope>
    <source>
        <strain evidence="6">86-124</strain>
    </source>
</reference>
<evidence type="ECO:0000256" key="3">
    <source>
        <dbReference type="SAM" id="SignalP"/>
    </source>
</evidence>
<comment type="caution">
    <text evidence="6">The sequence shown here is derived from an EMBL/GenBank/DDBJ whole genome shotgun (WGS) entry which is preliminary data.</text>
</comment>
<evidence type="ECO:0000313" key="7">
    <source>
        <dbReference type="Proteomes" id="UP000249757"/>
    </source>
</evidence>
<dbReference type="Proteomes" id="UP000245464">
    <property type="component" value="Chromosome 2"/>
</dbReference>
<name>A0A2W1CND4_9PLEO</name>
<protein>
    <submittedName>
        <fullName evidence="6">Isochorismatase hydrolase</fullName>
    </submittedName>
</protein>
<keyword evidence="2 6" id="KW-0378">Hydrolase</keyword>
<dbReference type="PANTHER" id="PTHR43540">
    <property type="entry name" value="PEROXYUREIDOACRYLATE/UREIDOACRYLATE AMIDOHYDROLASE-RELATED"/>
    <property type="match status" value="1"/>
</dbReference>
<evidence type="ECO:0000256" key="1">
    <source>
        <dbReference type="ARBA" id="ARBA00006336"/>
    </source>
</evidence>
<dbReference type="CDD" id="cd00431">
    <property type="entry name" value="cysteine_hydrolases"/>
    <property type="match status" value="1"/>
</dbReference>
<sequence>MKLAAPIVAATAALPLASSTIITAYQNITLPTTNTTLLGNIYNHWIYLGNDTYDLTRSMIAPTTKPVTIPMTGSRQRAIIEPSRSALIIIDMQNFFLHPELTPSAEGGRKAVEPTLKMIDAFRRNGMPVLWTFWGLDGKDLRDLPPSDIAGFSSTKHSPTNSFGSDMGKLKDGTELGQMLMRGSWNARPYGPLYDAQIQGVKNGTDHYFNKNRVSGMWGAQTPLGLWLEENQITTLFFGGVNSDQCVYGTLLDAGFKGYDTVFVDDISATISPEYAAQMVRYNSDLNGFVSNSSLIIPALS</sequence>
<feature type="signal peptide" evidence="3">
    <location>
        <begin position="1"/>
        <end position="19"/>
    </location>
</feature>
<feature type="domain" description="Isochorismatase-like" evidence="4">
    <location>
        <begin position="85"/>
        <end position="281"/>
    </location>
</feature>